<dbReference type="Proteomes" id="UP000190683">
    <property type="component" value="Unassembled WGS sequence"/>
</dbReference>
<proteinExistence type="inferred from homology"/>
<comment type="similarity">
    <text evidence="1 2">Belongs to the ArsC family.</text>
</comment>
<dbReference type="AlphaFoldDB" id="A0A1T0CSD2"/>
<name>A0A1T0CSD2_9GAMM</name>
<dbReference type="RefSeq" id="WP_078317519.1">
    <property type="nucleotide sequence ID" value="NZ_MUYV01000005.1"/>
</dbReference>
<evidence type="ECO:0000313" key="4">
    <source>
        <dbReference type="Proteomes" id="UP000190683"/>
    </source>
</evidence>
<dbReference type="InterPro" id="IPR036249">
    <property type="entry name" value="Thioredoxin-like_sf"/>
</dbReference>
<dbReference type="InterPro" id="IPR006660">
    <property type="entry name" value="Arsenate_reductase-like"/>
</dbReference>
<evidence type="ECO:0000256" key="2">
    <source>
        <dbReference type="PROSITE-ProRule" id="PRU01282"/>
    </source>
</evidence>
<dbReference type="Pfam" id="PF03960">
    <property type="entry name" value="ArsC"/>
    <property type="match status" value="1"/>
</dbReference>
<sequence>MTITVYGIKNCNTMKKAFDKLNELGVNYDFFDYKKQVLSRDEFGEFVRIFGDKVINKQGTTYRKLDDDTKAVLGGVADGDQLQAVYEIVKNQQSMLKRPIIIGEHQGEQVAVIGFDDGEYQAVFG</sequence>
<gene>
    <name evidence="3" type="ORF">B0681_04270</name>
</gene>
<dbReference type="STRING" id="573983.B0681_04270"/>
<dbReference type="PANTHER" id="PTHR30041:SF8">
    <property type="entry name" value="PROTEIN YFFB"/>
    <property type="match status" value="1"/>
</dbReference>
<reference evidence="3 4" key="1">
    <citation type="submission" date="2017-02" db="EMBL/GenBank/DDBJ databases">
        <title>Draft genome sequence of Moraxella porci CCUG 54912T type strain.</title>
        <authorList>
            <person name="Salva-Serra F."/>
            <person name="Engstrom-Jakobsson H."/>
            <person name="Thorell K."/>
            <person name="Jaen-Luchoro D."/>
            <person name="Gonzales-Siles L."/>
            <person name="Karlsson R."/>
            <person name="Yazdan S."/>
            <person name="Boulund F."/>
            <person name="Johnning A."/>
            <person name="Engstrand L."/>
            <person name="Kristiansson E."/>
            <person name="Moore E."/>
        </authorList>
    </citation>
    <scope>NUCLEOTIDE SEQUENCE [LARGE SCALE GENOMIC DNA]</scope>
    <source>
        <strain evidence="3 4">CCUG 54912</strain>
    </source>
</reference>
<evidence type="ECO:0000256" key="1">
    <source>
        <dbReference type="ARBA" id="ARBA00007198"/>
    </source>
</evidence>
<dbReference type="Gene3D" id="3.40.30.10">
    <property type="entry name" value="Glutaredoxin"/>
    <property type="match status" value="1"/>
</dbReference>
<protein>
    <submittedName>
        <fullName evidence="3">Arsenate reductase</fullName>
    </submittedName>
</protein>
<dbReference type="EMBL" id="MUYV01000005">
    <property type="protein sequence ID" value="OOS25250.1"/>
    <property type="molecule type" value="Genomic_DNA"/>
</dbReference>
<accession>A0A1T0CSD2</accession>
<dbReference type="PROSITE" id="PS51353">
    <property type="entry name" value="ARSC"/>
    <property type="match status" value="1"/>
</dbReference>
<keyword evidence="4" id="KW-1185">Reference proteome</keyword>
<dbReference type="SUPFAM" id="SSF52833">
    <property type="entry name" value="Thioredoxin-like"/>
    <property type="match status" value="1"/>
</dbReference>
<dbReference type="PANTHER" id="PTHR30041">
    <property type="entry name" value="ARSENATE REDUCTASE"/>
    <property type="match status" value="1"/>
</dbReference>
<comment type="caution">
    <text evidence="3">The sequence shown here is derived from an EMBL/GenBank/DDBJ whole genome shotgun (WGS) entry which is preliminary data.</text>
</comment>
<evidence type="ECO:0000313" key="3">
    <source>
        <dbReference type="EMBL" id="OOS25250.1"/>
    </source>
</evidence>
<organism evidence="3 4">
    <name type="scientific">Moraxella porci DSM 25326</name>
    <dbReference type="NCBI Taxonomy" id="573983"/>
    <lineage>
        <taxon>Bacteria</taxon>
        <taxon>Pseudomonadati</taxon>
        <taxon>Pseudomonadota</taxon>
        <taxon>Gammaproteobacteria</taxon>
        <taxon>Moraxellales</taxon>
        <taxon>Moraxellaceae</taxon>
        <taxon>Moraxella</taxon>
    </lineage>
</organism>